<dbReference type="GO" id="GO:0042626">
    <property type="term" value="F:ATPase-coupled transmembrane transporter activity"/>
    <property type="evidence" value="ECO:0007669"/>
    <property type="project" value="TreeGrafter"/>
</dbReference>
<dbReference type="CDD" id="cd03225">
    <property type="entry name" value="ABC_cobalt_CbiO_domain1"/>
    <property type="match status" value="1"/>
</dbReference>
<keyword evidence="8" id="KW-1278">Translocase</keyword>
<accession>A0A1H9FMI7</accession>
<dbReference type="EMBL" id="FOFU01000004">
    <property type="protein sequence ID" value="SEQ39059.1"/>
    <property type="molecule type" value="Genomic_DNA"/>
</dbReference>
<dbReference type="InterPro" id="IPR017871">
    <property type="entry name" value="ABC_transporter-like_CS"/>
</dbReference>
<dbReference type="RefSeq" id="WP_074642926.1">
    <property type="nucleotide sequence ID" value="NZ_FOFU01000004.1"/>
</dbReference>
<keyword evidence="7 12" id="KW-0067">ATP-binding</keyword>
<evidence type="ECO:0000313" key="13">
    <source>
        <dbReference type="Proteomes" id="UP000182360"/>
    </source>
</evidence>
<keyword evidence="9" id="KW-0472">Membrane</keyword>
<dbReference type="InterPro" id="IPR050095">
    <property type="entry name" value="ECF_ABC_transporter_ATP-bd"/>
</dbReference>
<keyword evidence="4" id="KW-1003">Cell membrane</keyword>
<comment type="similarity">
    <text evidence="2">Belongs to the ABC transporter superfamily.</text>
</comment>
<evidence type="ECO:0000256" key="3">
    <source>
        <dbReference type="ARBA" id="ARBA00022448"/>
    </source>
</evidence>
<dbReference type="SMART" id="SM00382">
    <property type="entry name" value="AAA"/>
    <property type="match status" value="2"/>
</dbReference>
<dbReference type="InterPro" id="IPR003439">
    <property type="entry name" value="ABC_transporter-like_ATP-bd"/>
</dbReference>
<dbReference type="PANTHER" id="PTHR43553">
    <property type="entry name" value="HEAVY METAL TRANSPORTER"/>
    <property type="match status" value="1"/>
</dbReference>
<dbReference type="PROSITE" id="PS00211">
    <property type="entry name" value="ABC_TRANSPORTER_1"/>
    <property type="match status" value="1"/>
</dbReference>
<dbReference type="PROSITE" id="PS50893">
    <property type="entry name" value="ABC_TRANSPORTER_2"/>
    <property type="match status" value="2"/>
</dbReference>
<dbReference type="Pfam" id="PF00005">
    <property type="entry name" value="ABC_tran"/>
    <property type="match status" value="2"/>
</dbReference>
<comment type="function">
    <text evidence="10">Probably part of an ABC transporter complex. Responsible for energy coupling to the transport system.</text>
</comment>
<name>A0A1H9FMI7_9SPIR</name>
<keyword evidence="6" id="KW-0547">Nucleotide-binding</keyword>
<evidence type="ECO:0000313" key="12">
    <source>
        <dbReference type="EMBL" id="SEQ39059.1"/>
    </source>
</evidence>
<dbReference type="InterPro" id="IPR015856">
    <property type="entry name" value="ABC_transpr_CbiO/EcfA_su"/>
</dbReference>
<dbReference type="AlphaFoldDB" id="A0A1H9FMI7"/>
<feature type="domain" description="ABC transporter" evidence="11">
    <location>
        <begin position="287"/>
        <end position="494"/>
    </location>
</feature>
<evidence type="ECO:0000256" key="4">
    <source>
        <dbReference type="ARBA" id="ARBA00022475"/>
    </source>
</evidence>
<dbReference type="InterPro" id="IPR003593">
    <property type="entry name" value="AAA+_ATPase"/>
</dbReference>
<evidence type="ECO:0000256" key="2">
    <source>
        <dbReference type="ARBA" id="ARBA00005417"/>
    </source>
</evidence>
<dbReference type="OrthoDB" id="9805565at2"/>
<evidence type="ECO:0000259" key="11">
    <source>
        <dbReference type="PROSITE" id="PS50893"/>
    </source>
</evidence>
<evidence type="ECO:0000256" key="8">
    <source>
        <dbReference type="ARBA" id="ARBA00022967"/>
    </source>
</evidence>
<dbReference type="GO" id="GO:0043190">
    <property type="term" value="C:ATP-binding cassette (ABC) transporter complex"/>
    <property type="evidence" value="ECO:0007669"/>
    <property type="project" value="TreeGrafter"/>
</dbReference>
<dbReference type="CDD" id="cd03226">
    <property type="entry name" value="ABC_cobalt_CbiO_domain2"/>
    <property type="match status" value="1"/>
</dbReference>
<dbReference type="GO" id="GO:0005524">
    <property type="term" value="F:ATP binding"/>
    <property type="evidence" value="ECO:0007669"/>
    <property type="project" value="UniProtKB-KW"/>
</dbReference>
<dbReference type="Gene3D" id="3.40.50.300">
    <property type="entry name" value="P-loop containing nucleotide triphosphate hydrolases"/>
    <property type="match status" value="2"/>
</dbReference>
<evidence type="ECO:0000256" key="6">
    <source>
        <dbReference type="ARBA" id="ARBA00022741"/>
    </source>
</evidence>
<feature type="domain" description="ABC transporter" evidence="11">
    <location>
        <begin position="2"/>
        <end position="253"/>
    </location>
</feature>
<gene>
    <name evidence="12" type="ORF">SAMN04487977_10490</name>
</gene>
<reference evidence="12 13" key="1">
    <citation type="submission" date="2016-10" db="EMBL/GenBank/DDBJ databases">
        <authorList>
            <person name="de Groot N.N."/>
        </authorList>
    </citation>
    <scope>NUCLEOTIDE SEQUENCE [LARGE SCALE GENOMIC DNA]</scope>
    <source>
        <strain evidence="12 13">B25</strain>
    </source>
</reference>
<dbReference type="PANTHER" id="PTHR43553:SF23">
    <property type="entry name" value="ABC TRANSPORTER ATP-BINDING COMPONENT"/>
    <property type="match status" value="1"/>
</dbReference>
<organism evidence="12 13">
    <name type="scientific">Treponema bryantii</name>
    <dbReference type="NCBI Taxonomy" id="163"/>
    <lineage>
        <taxon>Bacteria</taxon>
        <taxon>Pseudomonadati</taxon>
        <taxon>Spirochaetota</taxon>
        <taxon>Spirochaetia</taxon>
        <taxon>Spirochaetales</taxon>
        <taxon>Treponemataceae</taxon>
        <taxon>Treponema</taxon>
    </lineage>
</organism>
<keyword evidence="5" id="KW-0677">Repeat</keyword>
<evidence type="ECO:0000256" key="9">
    <source>
        <dbReference type="ARBA" id="ARBA00023136"/>
    </source>
</evidence>
<evidence type="ECO:0000256" key="7">
    <source>
        <dbReference type="ARBA" id="ARBA00022840"/>
    </source>
</evidence>
<keyword evidence="13" id="KW-1185">Reference proteome</keyword>
<evidence type="ECO:0000256" key="5">
    <source>
        <dbReference type="ARBA" id="ARBA00022737"/>
    </source>
</evidence>
<protein>
    <submittedName>
        <fullName evidence="12">Energy-coupling factor transport system ATP-binding protein</fullName>
    </submittedName>
</protein>
<dbReference type="InterPro" id="IPR027417">
    <property type="entry name" value="P-loop_NTPase"/>
</dbReference>
<keyword evidence="3" id="KW-0813">Transport</keyword>
<evidence type="ECO:0000256" key="10">
    <source>
        <dbReference type="ARBA" id="ARBA00025157"/>
    </source>
</evidence>
<sequence length="494" mass="55420">MIELNNVSFTYSSGEGIERGAAGERSSNGSLCNINLKIEEGEFVLLTGGSGCGKTTILRLINGLIPNFFEGELQGHVFVNGNDVSQVELYDTAKIVSTVFQNPRSQFFNVDTTSELAFACENQGMEENEILRRIDKTVKDLQLEPLMGRSLFQLSGGQKQKIACASVAVTGNKIILLDEPSANLDLKTIEGLRELLKKWKSEGKTIVVAEHRISYLWELADRTVVLKDGKIIREMSREEMDRISEEELHKLGLRSNCHAELVSESHSQKMLKQVQHDVSLQDGIENIIIHNFRYKYRNGLVALNIPHMEIPVGKITAITGNNGEGKTTFLNCLCGLGKHSKGIIEFNGKTYKRHARQKKIFLVMQDVNHQLFTESVLDEVIISQKEENEDDAHLILKSLDLDDFANRHPQSLSGGQKQRLAVACAIASGREILLFDEPTSGLDYTHMLQIGQILRNLKNLGKTVIVVTHDRELIKECCDFEIPLKEFNLWEQSS</sequence>
<dbReference type="GO" id="GO:0016887">
    <property type="term" value="F:ATP hydrolysis activity"/>
    <property type="evidence" value="ECO:0007669"/>
    <property type="project" value="InterPro"/>
</dbReference>
<evidence type="ECO:0000256" key="1">
    <source>
        <dbReference type="ARBA" id="ARBA00004202"/>
    </source>
</evidence>
<dbReference type="SUPFAM" id="SSF52540">
    <property type="entry name" value="P-loop containing nucleoside triphosphate hydrolases"/>
    <property type="match status" value="2"/>
</dbReference>
<dbReference type="Proteomes" id="UP000182360">
    <property type="component" value="Unassembled WGS sequence"/>
</dbReference>
<comment type="subcellular location">
    <subcellularLocation>
        <location evidence="1">Cell membrane</location>
        <topology evidence="1">Peripheral membrane protein</topology>
    </subcellularLocation>
</comment>
<proteinExistence type="inferred from homology"/>